<comment type="caution">
    <text evidence="4">The sequence shown here is derived from an EMBL/GenBank/DDBJ whole genome shotgun (WGS) entry which is preliminary data.</text>
</comment>
<protein>
    <recommendedName>
        <fullName evidence="3">7-carboxy-7-deazaguanine synthase</fullName>
        <shortName evidence="3">CDG synthase</shortName>
        <ecNumber evidence="3">4.3.99.3</ecNumber>
    </recommendedName>
    <alternativeName>
        <fullName evidence="3">Queuosine biosynthesis protein QueE</fullName>
    </alternativeName>
</protein>
<dbReference type="InterPro" id="IPR024924">
    <property type="entry name" value="7-CO-7-deazaguanine_synth-like"/>
</dbReference>
<evidence type="ECO:0000256" key="3">
    <source>
        <dbReference type="HAMAP-Rule" id="MF_00917"/>
    </source>
</evidence>
<keyword evidence="2 3" id="KW-0456">Lyase</keyword>
<comment type="cofactor">
    <cofactor evidence="3">
        <name>Mg(2+)</name>
        <dbReference type="ChEBI" id="CHEBI:18420"/>
    </cofactor>
</comment>
<dbReference type="GO" id="GO:0008616">
    <property type="term" value="P:tRNA queuosine(34) biosynthetic process"/>
    <property type="evidence" value="ECO:0007669"/>
    <property type="project" value="UniProtKB-UniRule"/>
</dbReference>
<dbReference type="EC" id="4.3.99.3" evidence="3"/>
<dbReference type="Gene3D" id="3.20.20.70">
    <property type="entry name" value="Aldolase class I"/>
    <property type="match status" value="1"/>
</dbReference>
<sequence length="245" mass="27236">MPDATRVSSPETESTYRVKNVFPTVQGEGFWAGRPAVFVRLVGCNMWSGYEADRERDAQRTGADCPRWCDTDFTKEGSTSYTAVELTQQMRDLGGPIDFCVLTGGEPFLQADAALIEAMHAAGYTVAIETNGTVALAEAFAGPENDEISAPDWITCSPKLPEEHLTLERFDELKLVVPDYRPAHYERFARRGTRHTIAGETRRCLYVQPEDGPRLQEAQKEAVALAAQHPEWSVSTQTHKVLDVE</sequence>
<feature type="binding site" evidence="3">
    <location>
        <begin position="25"/>
        <end position="27"/>
    </location>
    <ligand>
        <name>substrate</name>
    </ligand>
</feature>
<name>A0A2H3NN65_9BACT</name>
<comment type="similarity">
    <text evidence="3">Belongs to the radical SAM superfamily. 7-carboxy-7-deazaguanine synthase family.</text>
</comment>
<feature type="binding site" evidence="3">
    <location>
        <position position="71"/>
    </location>
    <ligand>
        <name>Mg(2+)</name>
        <dbReference type="ChEBI" id="CHEBI:18420"/>
    </ligand>
</feature>
<keyword evidence="5" id="KW-1185">Reference proteome</keyword>
<feature type="binding site" evidence="3">
    <location>
        <position position="44"/>
    </location>
    <ligand>
        <name>[4Fe-4S] cluster</name>
        <dbReference type="ChEBI" id="CHEBI:49883"/>
        <note>4Fe-4S-S-AdoMet</note>
    </ligand>
</feature>
<comment type="caution">
    <text evidence="3">Lacks conserved residue(s) required for the propagation of feature annotation.</text>
</comment>
<gene>
    <name evidence="3" type="primary">queE</name>
    <name evidence="4" type="ORF">CRI93_05950</name>
</gene>
<reference evidence="4 5" key="1">
    <citation type="submission" date="2017-10" db="EMBL/GenBank/DDBJ databases">
        <title>Draft genome of Longimonas halophila.</title>
        <authorList>
            <person name="Goh K.M."/>
            <person name="Shamsir M.S."/>
            <person name="Lim S.W."/>
        </authorList>
    </citation>
    <scope>NUCLEOTIDE SEQUENCE [LARGE SCALE GENOMIC DNA]</scope>
    <source>
        <strain evidence="4 5">KCTC 42399</strain>
    </source>
</reference>
<dbReference type="UniPathway" id="UPA00391"/>
<evidence type="ECO:0000256" key="1">
    <source>
        <dbReference type="ARBA" id="ARBA00022485"/>
    </source>
</evidence>
<dbReference type="AlphaFoldDB" id="A0A2H3NN65"/>
<feature type="binding site" evidence="3">
    <location>
        <begin position="157"/>
        <end position="159"/>
    </location>
    <ligand>
        <name>S-adenosyl-L-methionine</name>
        <dbReference type="ChEBI" id="CHEBI:59789"/>
    </ligand>
</feature>
<keyword evidence="3" id="KW-0949">S-adenosyl-L-methionine</keyword>
<feature type="binding site" evidence="3">
    <location>
        <position position="69"/>
    </location>
    <ligand>
        <name>[4Fe-4S] cluster</name>
        <dbReference type="ChEBI" id="CHEBI:49883"/>
        <note>4Fe-4S-S-AdoMet</note>
    </ligand>
</feature>
<dbReference type="GO" id="GO:0016840">
    <property type="term" value="F:carbon-nitrogen lyase activity"/>
    <property type="evidence" value="ECO:0007669"/>
    <property type="project" value="UniProtKB-UniRule"/>
</dbReference>
<proteinExistence type="inferred from homology"/>
<feature type="binding site" evidence="3">
    <location>
        <position position="103"/>
    </location>
    <ligand>
        <name>substrate</name>
    </ligand>
</feature>
<dbReference type="InterPro" id="IPR013785">
    <property type="entry name" value="Aldolase_TIM"/>
</dbReference>
<accession>A0A2H3NN65</accession>
<keyword evidence="1 3" id="KW-0004">4Fe-4S</keyword>
<comment type="pathway">
    <text evidence="3">Purine metabolism; 7-cyano-7-deazaguanine biosynthesis.</text>
</comment>
<evidence type="ECO:0000313" key="4">
    <source>
        <dbReference type="EMBL" id="PEN08054.1"/>
    </source>
</evidence>
<dbReference type="HAMAP" id="MF_00917">
    <property type="entry name" value="QueE"/>
    <property type="match status" value="1"/>
</dbReference>
<comment type="catalytic activity">
    <reaction evidence="3">
        <text>6-carboxy-5,6,7,8-tetrahydropterin + H(+) = 7-carboxy-7-carbaguanine + NH4(+)</text>
        <dbReference type="Rhea" id="RHEA:27974"/>
        <dbReference type="ChEBI" id="CHEBI:15378"/>
        <dbReference type="ChEBI" id="CHEBI:28938"/>
        <dbReference type="ChEBI" id="CHEBI:61032"/>
        <dbReference type="ChEBI" id="CHEBI:61036"/>
        <dbReference type="EC" id="4.3.99.3"/>
    </reaction>
</comment>
<comment type="cofactor">
    <cofactor evidence="3">
        <name>[4Fe-4S] cluster</name>
        <dbReference type="ChEBI" id="CHEBI:49883"/>
    </cofactor>
    <text evidence="3">Binds 1 [4Fe-4S] cluster. The cluster is coordinated with 3 cysteines and an exchangeable S-adenosyl-L-methionine.</text>
</comment>
<dbReference type="EMBL" id="PDEP01000004">
    <property type="protein sequence ID" value="PEN08054.1"/>
    <property type="molecule type" value="Genomic_DNA"/>
</dbReference>
<dbReference type="GO" id="GO:0051539">
    <property type="term" value="F:4 iron, 4 sulfur cluster binding"/>
    <property type="evidence" value="ECO:0007669"/>
    <property type="project" value="UniProtKB-UniRule"/>
</dbReference>
<dbReference type="PIRSF" id="PIRSF000370">
    <property type="entry name" value="QueE"/>
    <property type="match status" value="1"/>
</dbReference>
<keyword evidence="3" id="KW-0411">Iron-sulfur</keyword>
<dbReference type="Proteomes" id="UP000221024">
    <property type="component" value="Unassembled WGS sequence"/>
</dbReference>
<feature type="binding site" evidence="3">
    <location>
        <position position="65"/>
    </location>
    <ligand>
        <name>[4Fe-4S] cluster</name>
        <dbReference type="ChEBI" id="CHEBI:49883"/>
        <note>4Fe-4S-S-AdoMet</note>
    </ligand>
</feature>
<feature type="binding site" evidence="3">
    <location>
        <begin position="208"/>
        <end position="211"/>
    </location>
    <ligand>
        <name>S-adenosyl-L-methionine</name>
        <dbReference type="ChEBI" id="CHEBI:59789"/>
    </ligand>
</feature>
<organism evidence="4 5">
    <name type="scientific">Longimonas halophila</name>
    <dbReference type="NCBI Taxonomy" id="1469170"/>
    <lineage>
        <taxon>Bacteria</taxon>
        <taxon>Pseudomonadati</taxon>
        <taxon>Rhodothermota</taxon>
        <taxon>Rhodothermia</taxon>
        <taxon>Rhodothermales</taxon>
        <taxon>Salisaetaceae</taxon>
        <taxon>Longimonas</taxon>
    </lineage>
</organism>
<feature type="binding site" evidence="3">
    <location>
        <position position="105"/>
    </location>
    <ligand>
        <name>S-adenosyl-L-methionine</name>
        <dbReference type="ChEBI" id="CHEBI:59789"/>
    </ligand>
</feature>
<comment type="cofactor">
    <cofactor evidence="3">
        <name>S-adenosyl-L-methionine</name>
        <dbReference type="ChEBI" id="CHEBI:59789"/>
    </cofactor>
    <text evidence="3">Binds 1 S-adenosyl-L-methionine per subunit.</text>
</comment>
<dbReference type="GO" id="GO:1904047">
    <property type="term" value="F:S-adenosyl-L-methionine binding"/>
    <property type="evidence" value="ECO:0007669"/>
    <property type="project" value="UniProtKB-UniRule"/>
</dbReference>
<comment type="function">
    <text evidence="3">Catalyzes the complex heterocyclic radical-mediated conversion of 6-carboxy-5,6,7,8-tetrahydropterin (CPH4) to 7-carboxy-7-deazaguanine (CDG), a step common to the biosynthetic pathways of all 7-deazapurine-containing compounds.</text>
</comment>
<feature type="binding site" evidence="3">
    <location>
        <begin position="68"/>
        <end position="70"/>
    </location>
    <ligand>
        <name>S-adenosyl-L-methionine</name>
        <dbReference type="ChEBI" id="CHEBI:59789"/>
    </ligand>
</feature>
<dbReference type="PANTHER" id="PTHR42836">
    <property type="entry name" value="7-CARBOXY-7-DEAZAGUANINE SYNTHASE"/>
    <property type="match status" value="1"/>
</dbReference>
<feature type="binding site" evidence="3">
    <location>
        <position position="40"/>
    </location>
    <ligand>
        <name>substrate</name>
    </ligand>
</feature>
<keyword evidence="3" id="KW-0408">Iron</keyword>
<evidence type="ECO:0000256" key="2">
    <source>
        <dbReference type="ARBA" id="ARBA00023239"/>
    </source>
</evidence>
<dbReference type="GO" id="GO:0000287">
    <property type="term" value="F:magnesium ion binding"/>
    <property type="evidence" value="ECO:0007669"/>
    <property type="project" value="UniProtKB-UniRule"/>
</dbReference>
<evidence type="ECO:0000313" key="5">
    <source>
        <dbReference type="Proteomes" id="UP000221024"/>
    </source>
</evidence>
<dbReference type="PANTHER" id="PTHR42836:SF1">
    <property type="entry name" value="7-CARBOXY-7-DEAZAGUANINE SYNTHASE"/>
    <property type="match status" value="1"/>
</dbReference>
<comment type="subunit">
    <text evidence="3">Homodimer.</text>
</comment>
<keyword evidence="3" id="KW-0671">Queuosine biosynthesis</keyword>
<keyword evidence="3" id="KW-0479">Metal-binding</keyword>
<keyword evidence="3" id="KW-0460">Magnesium</keyword>